<dbReference type="RefSeq" id="WP_112879947.1">
    <property type="nucleotide sequence ID" value="NZ_QLUW01000001.1"/>
</dbReference>
<accession>A0A328U2S3</accession>
<dbReference type="OrthoDB" id="2664666at2"/>
<evidence type="ECO:0000313" key="3">
    <source>
        <dbReference type="EMBL" id="RAP76949.1"/>
    </source>
</evidence>
<dbReference type="Pfam" id="PF22570">
    <property type="entry name" value="LiaF-TM"/>
    <property type="match status" value="1"/>
</dbReference>
<feature type="domain" description="LiaF transmembrane" evidence="2">
    <location>
        <begin position="10"/>
        <end position="95"/>
    </location>
</feature>
<comment type="caution">
    <text evidence="3">The sequence shown here is derived from an EMBL/GenBank/DDBJ whole genome shotgun (WGS) entry which is preliminary data.</text>
</comment>
<organism evidence="3 4">
    <name type="scientific">Paenibacillus montanisoli</name>
    <dbReference type="NCBI Taxonomy" id="2081970"/>
    <lineage>
        <taxon>Bacteria</taxon>
        <taxon>Bacillati</taxon>
        <taxon>Bacillota</taxon>
        <taxon>Bacilli</taxon>
        <taxon>Bacillales</taxon>
        <taxon>Paenibacillaceae</taxon>
        <taxon>Paenibacillus</taxon>
    </lineage>
</organism>
<evidence type="ECO:0000259" key="2">
    <source>
        <dbReference type="Pfam" id="PF22570"/>
    </source>
</evidence>
<name>A0A328U2S3_9BACL</name>
<dbReference type="EMBL" id="QLUW01000001">
    <property type="protein sequence ID" value="RAP76949.1"/>
    <property type="molecule type" value="Genomic_DNA"/>
</dbReference>
<keyword evidence="1" id="KW-1133">Transmembrane helix</keyword>
<evidence type="ECO:0000256" key="1">
    <source>
        <dbReference type="SAM" id="Phobius"/>
    </source>
</evidence>
<keyword evidence="1" id="KW-0472">Membrane</keyword>
<keyword evidence="1" id="KW-0812">Transmembrane</keyword>
<protein>
    <recommendedName>
        <fullName evidence="2">LiaF transmembrane domain-containing protein</fullName>
    </recommendedName>
</protein>
<gene>
    <name evidence="3" type="ORF">DL346_00090</name>
</gene>
<sequence>MNGKSALSAILVVIGTLMVMKFIGINLSWIIGLLMPFILIGLGVIGLRNNSKIIGGILIVVGAIMLISKLAWVFALLLAIGLILWGVSLFKSRTRGV</sequence>
<keyword evidence="4" id="KW-1185">Reference proteome</keyword>
<feature type="transmembrane region" description="Helical" evidence="1">
    <location>
        <begin position="53"/>
        <end position="85"/>
    </location>
</feature>
<reference evidence="3 4" key="1">
    <citation type="submission" date="2018-06" db="EMBL/GenBank/DDBJ databases">
        <title>Paenibacillus montanisoli sp. nov., isolated from mountain area soil.</title>
        <authorList>
            <person name="Wu M."/>
        </authorList>
    </citation>
    <scope>NUCLEOTIDE SEQUENCE [LARGE SCALE GENOMIC DNA]</scope>
    <source>
        <strain evidence="3 4">RA17</strain>
    </source>
</reference>
<dbReference type="Proteomes" id="UP000249260">
    <property type="component" value="Unassembled WGS sequence"/>
</dbReference>
<evidence type="ECO:0000313" key="4">
    <source>
        <dbReference type="Proteomes" id="UP000249260"/>
    </source>
</evidence>
<dbReference type="AlphaFoldDB" id="A0A328U2S3"/>
<dbReference type="InterPro" id="IPR054331">
    <property type="entry name" value="LiaF_TM"/>
</dbReference>
<feature type="transmembrane region" description="Helical" evidence="1">
    <location>
        <begin position="6"/>
        <end position="23"/>
    </location>
</feature>
<feature type="transmembrane region" description="Helical" evidence="1">
    <location>
        <begin position="30"/>
        <end position="47"/>
    </location>
</feature>
<proteinExistence type="predicted"/>